<keyword evidence="3" id="KW-0560">Oxidoreductase</keyword>
<protein>
    <submittedName>
        <fullName evidence="4">Uncharacterized protein</fullName>
    </submittedName>
</protein>
<evidence type="ECO:0000256" key="2">
    <source>
        <dbReference type="ARBA" id="ARBA00022857"/>
    </source>
</evidence>
<reference evidence="4 5" key="1">
    <citation type="submission" date="2015-01" db="EMBL/GenBank/DDBJ databases">
        <title>The Genome Sequence of Cladophialophora immunda CBS83496.</title>
        <authorList>
            <consortium name="The Broad Institute Genomics Platform"/>
            <person name="Cuomo C."/>
            <person name="de Hoog S."/>
            <person name="Gorbushina A."/>
            <person name="Stielow B."/>
            <person name="Teixiera M."/>
            <person name="Abouelleil A."/>
            <person name="Chapman S.B."/>
            <person name="Priest M."/>
            <person name="Young S.K."/>
            <person name="Wortman J."/>
            <person name="Nusbaum C."/>
            <person name="Birren B."/>
        </authorList>
    </citation>
    <scope>NUCLEOTIDE SEQUENCE [LARGE SCALE GENOMIC DNA]</scope>
    <source>
        <strain evidence="4 5">CBS 83496</strain>
    </source>
</reference>
<accession>A0A0D2AXQ3</accession>
<dbReference type="AlphaFoldDB" id="A0A0D2AXQ3"/>
<keyword evidence="5" id="KW-1185">Reference proteome</keyword>
<dbReference type="RefSeq" id="XP_016250273.1">
    <property type="nucleotide sequence ID" value="XM_016392754.1"/>
</dbReference>
<dbReference type="STRING" id="569365.A0A0D2AXQ3"/>
<gene>
    <name evidence="4" type="ORF">PV07_05834</name>
</gene>
<evidence type="ECO:0000256" key="3">
    <source>
        <dbReference type="ARBA" id="ARBA00023002"/>
    </source>
</evidence>
<dbReference type="PRINTS" id="PR00081">
    <property type="entry name" value="GDHRDH"/>
</dbReference>
<dbReference type="InterPro" id="IPR036291">
    <property type="entry name" value="NAD(P)-bd_dom_sf"/>
</dbReference>
<dbReference type="Pfam" id="PF13561">
    <property type="entry name" value="adh_short_C2"/>
    <property type="match status" value="1"/>
</dbReference>
<dbReference type="EMBL" id="KN847042">
    <property type="protein sequence ID" value="KIW30057.1"/>
    <property type="molecule type" value="Genomic_DNA"/>
</dbReference>
<evidence type="ECO:0000313" key="4">
    <source>
        <dbReference type="EMBL" id="KIW30057.1"/>
    </source>
</evidence>
<evidence type="ECO:0000256" key="1">
    <source>
        <dbReference type="ARBA" id="ARBA00006484"/>
    </source>
</evidence>
<organism evidence="4 5">
    <name type="scientific">Cladophialophora immunda</name>
    <dbReference type="NCBI Taxonomy" id="569365"/>
    <lineage>
        <taxon>Eukaryota</taxon>
        <taxon>Fungi</taxon>
        <taxon>Dikarya</taxon>
        <taxon>Ascomycota</taxon>
        <taxon>Pezizomycotina</taxon>
        <taxon>Eurotiomycetes</taxon>
        <taxon>Chaetothyriomycetidae</taxon>
        <taxon>Chaetothyriales</taxon>
        <taxon>Herpotrichiellaceae</taxon>
        <taxon>Cladophialophora</taxon>
    </lineage>
</organism>
<dbReference type="FunFam" id="3.40.50.720:FF:000084">
    <property type="entry name" value="Short-chain dehydrogenase reductase"/>
    <property type="match status" value="1"/>
</dbReference>
<dbReference type="HOGENOM" id="CLU_010194_1_0_1"/>
<dbReference type="GO" id="GO:0016491">
    <property type="term" value="F:oxidoreductase activity"/>
    <property type="evidence" value="ECO:0007669"/>
    <property type="project" value="UniProtKB-KW"/>
</dbReference>
<comment type="similarity">
    <text evidence="1">Belongs to the short-chain dehydrogenases/reductases (SDR) family.</text>
</comment>
<dbReference type="Proteomes" id="UP000054466">
    <property type="component" value="Unassembled WGS sequence"/>
</dbReference>
<evidence type="ECO:0000313" key="5">
    <source>
        <dbReference type="Proteomes" id="UP000054466"/>
    </source>
</evidence>
<dbReference type="SUPFAM" id="SSF51735">
    <property type="entry name" value="NAD(P)-binding Rossmann-fold domains"/>
    <property type="match status" value="1"/>
</dbReference>
<dbReference type="PANTHER" id="PTHR24321">
    <property type="entry name" value="DEHYDROGENASES, SHORT CHAIN"/>
    <property type="match status" value="1"/>
</dbReference>
<proteinExistence type="inferred from homology"/>
<dbReference type="PANTHER" id="PTHR24321:SF8">
    <property type="entry name" value="ESTRADIOL 17-BETA-DEHYDROGENASE 8-RELATED"/>
    <property type="match status" value="1"/>
</dbReference>
<sequence length="257" mass="27230">MSVEGKVFAVTGGGSGMGAAICTLLAQRGARAVAASDISDQGFGALKERVAKANPQTQLFTTVLDVTKSSAVDDWITAVVQKFGDLHGAANVAGLPQPLNQRQSPAILEESNEDWKRVIGVNLDGVFYCTRAEIGAMKALGKADRGIVNISSMASLKHDPDIYAYRTSKAAVAHFSQSVAKDCQHLGIRVNCISPGSTETPMLSKFVAGNEAQLADWKARGWQMIRPEDVARVAVWLLSEDSAEVFGTNINVGAALP</sequence>
<dbReference type="OrthoDB" id="1669814at2759"/>
<dbReference type="InterPro" id="IPR002347">
    <property type="entry name" value="SDR_fam"/>
</dbReference>
<name>A0A0D2AXQ3_9EURO</name>
<dbReference type="Gene3D" id="3.40.50.720">
    <property type="entry name" value="NAD(P)-binding Rossmann-like Domain"/>
    <property type="match status" value="1"/>
</dbReference>
<keyword evidence="2" id="KW-0521">NADP</keyword>
<dbReference type="GeneID" id="27345028"/>
<dbReference type="CDD" id="cd05233">
    <property type="entry name" value="SDR_c"/>
    <property type="match status" value="1"/>
</dbReference>
<dbReference type="VEuPathDB" id="FungiDB:PV07_05834"/>